<dbReference type="GO" id="GO:0008955">
    <property type="term" value="F:peptidoglycan glycosyltransferase activity"/>
    <property type="evidence" value="ECO:0007669"/>
    <property type="project" value="UniProtKB-EC"/>
</dbReference>
<dbReference type="GO" id="GO:0009002">
    <property type="term" value="F:serine-type D-Ala-D-Ala carboxypeptidase activity"/>
    <property type="evidence" value="ECO:0007669"/>
    <property type="project" value="UniProtKB-EC"/>
</dbReference>
<proteinExistence type="inferred from homology"/>
<sequence length="902" mass="95877">MAAKRRDDRIEPTFGAARGGDESEIRVSADDRAVIPSTAAARSSRTRREREIEGSATRRGDPPISRDLGSGRTRRGGGGGGSGGNDNAGGGFFGRRRKRRSLFGHLVRLCVLLALWGGIAGAAVIGYFAVKLPQEAWAIPARPPNVKIVSVTGDLLADRGTTGGEAVALDRMSPYLPQAVMAIEDRRFYSHWGVDPVGIVRALSENVAAGETVQGGSTLTQQLAKNIFLTPDQTLQRKVQEAILALWLEHKFTKDQILEMYLNRVYFGSGATGVQAAARRYFDKNADELSLVEAATLAGVLKAPSRLSPVRDPAAARSRAEVVLQAMEDEGFITQGEFDAAKAEKPTKARSFWTGPEHYAADMVMRDLPVLVGDIKEDVVVSTTIDLGLEREAQQAIAATIDKATQNVSQGALVSIDGTGAIRAIVGGRDYATSQFNRASEAKRQPGSAFKPFVYETALEFGVRPETIVDDAPIRIGNWTPSNYDNRFRGPVTVADAVMKSLNTVAAKLTAEVGPAAVIETAKRFGITSPLVDNASLALGTSEVSLLELTGAYAPFANGGYLATPHLVNKVTTVSGQVLYERPAEVPPVIVTADIVGMMNAMLTRVVTSGTGRRAALPGWQVAGKSGTTQDFKDAWFVGYTANLTTGVWLGNDNGKPMRQVTGGSLPADAWKTFMVAAHEGLPATPLPGNYKIGDPANLPVASGYGGQIVGYDASGNPVYENTELPAGGSDPYGQPLPGLPAQEPGALPPQDGIASVVPGQDDRPAVREAAPPRGEPGYASREEPPMRRIYRDAPDAREPLPADRGEPDRSDPYGQDDPYGDDAYGGPPPEYGYGEPARMRPPADLGPPRVVRRGDLPPDAVLEGRAIPVRPEDLPPDAVLEGPAPGGRESDRSLFRGLFGN</sequence>
<feature type="region of interest" description="Disordered" evidence="15">
    <location>
        <begin position="1"/>
        <end position="91"/>
    </location>
</feature>
<evidence type="ECO:0000256" key="5">
    <source>
        <dbReference type="ARBA" id="ARBA00022670"/>
    </source>
</evidence>
<dbReference type="GO" id="GO:0009252">
    <property type="term" value="P:peptidoglycan biosynthetic process"/>
    <property type="evidence" value="ECO:0007669"/>
    <property type="project" value="UniProtKB-UniPathway"/>
</dbReference>
<dbReference type="Gene3D" id="3.40.710.10">
    <property type="entry name" value="DD-peptidase/beta-lactamase superfamily"/>
    <property type="match status" value="1"/>
</dbReference>
<dbReference type="GO" id="GO:0008658">
    <property type="term" value="F:penicillin binding"/>
    <property type="evidence" value="ECO:0007669"/>
    <property type="project" value="InterPro"/>
</dbReference>
<keyword evidence="10" id="KW-0573">Peptidoglycan synthesis</keyword>
<evidence type="ECO:0000256" key="14">
    <source>
        <dbReference type="ARBA" id="ARBA00049902"/>
    </source>
</evidence>
<keyword evidence="12" id="KW-0961">Cell wall biogenesis/degradation</keyword>
<keyword evidence="4" id="KW-0121">Carboxypeptidase</keyword>
<dbReference type="InterPro" id="IPR001460">
    <property type="entry name" value="PCN-bd_Tpept"/>
</dbReference>
<evidence type="ECO:0000256" key="1">
    <source>
        <dbReference type="ARBA" id="ARBA00004752"/>
    </source>
</evidence>
<evidence type="ECO:0000259" key="17">
    <source>
        <dbReference type="Pfam" id="PF00905"/>
    </source>
</evidence>
<dbReference type="UniPathway" id="UPA00219"/>
<evidence type="ECO:0000256" key="11">
    <source>
        <dbReference type="ARBA" id="ARBA00023268"/>
    </source>
</evidence>
<keyword evidence="16" id="KW-1133">Transmembrane helix</keyword>
<dbReference type="GO" id="GO:0071555">
    <property type="term" value="P:cell wall organization"/>
    <property type="evidence" value="ECO:0007669"/>
    <property type="project" value="UniProtKB-KW"/>
</dbReference>
<keyword evidence="7 19" id="KW-0808">Transferase</keyword>
<comment type="catalytic activity">
    <reaction evidence="14">
        <text>[GlcNAc-(1-&gt;4)-Mur2Ac(oyl-L-Ala-gamma-D-Glu-L-Lys-D-Ala-D-Ala)](n)-di-trans,octa-cis-undecaprenyl diphosphate + beta-D-GlcNAc-(1-&gt;4)-Mur2Ac(oyl-L-Ala-gamma-D-Glu-L-Lys-D-Ala-D-Ala)-di-trans,octa-cis-undecaprenyl diphosphate = [GlcNAc-(1-&gt;4)-Mur2Ac(oyl-L-Ala-gamma-D-Glu-L-Lys-D-Ala-D-Ala)](n+1)-di-trans,octa-cis-undecaprenyl diphosphate + di-trans,octa-cis-undecaprenyl diphosphate + H(+)</text>
        <dbReference type="Rhea" id="RHEA:23708"/>
        <dbReference type="Rhea" id="RHEA-COMP:9602"/>
        <dbReference type="Rhea" id="RHEA-COMP:9603"/>
        <dbReference type="ChEBI" id="CHEBI:15378"/>
        <dbReference type="ChEBI" id="CHEBI:58405"/>
        <dbReference type="ChEBI" id="CHEBI:60033"/>
        <dbReference type="ChEBI" id="CHEBI:78435"/>
        <dbReference type="EC" id="2.4.99.28"/>
    </reaction>
</comment>
<feature type="domain" description="Glycosyl transferase family 51" evidence="18">
    <location>
        <begin position="164"/>
        <end position="327"/>
    </location>
</feature>
<keyword evidence="8 19" id="KW-0378">Hydrolase</keyword>
<dbReference type="EMBL" id="JACIEK010000002">
    <property type="protein sequence ID" value="MBB3997725.1"/>
    <property type="molecule type" value="Genomic_DNA"/>
</dbReference>
<organism evidence="19 20">
    <name type="scientific">Aureimonas pseudogalii</name>
    <dbReference type="NCBI Taxonomy" id="1744844"/>
    <lineage>
        <taxon>Bacteria</taxon>
        <taxon>Pseudomonadati</taxon>
        <taxon>Pseudomonadota</taxon>
        <taxon>Alphaproteobacteria</taxon>
        <taxon>Hyphomicrobiales</taxon>
        <taxon>Aurantimonadaceae</taxon>
        <taxon>Aureimonas</taxon>
    </lineage>
</organism>
<evidence type="ECO:0000256" key="7">
    <source>
        <dbReference type="ARBA" id="ARBA00022679"/>
    </source>
</evidence>
<dbReference type="GO" id="GO:0030288">
    <property type="term" value="C:outer membrane-bounded periplasmic space"/>
    <property type="evidence" value="ECO:0007669"/>
    <property type="project" value="TreeGrafter"/>
</dbReference>
<evidence type="ECO:0000313" key="19">
    <source>
        <dbReference type="EMBL" id="MBB3997725.1"/>
    </source>
</evidence>
<name>A0A7W6EFJ6_9HYPH</name>
<reference evidence="19 20" key="1">
    <citation type="submission" date="2020-08" db="EMBL/GenBank/DDBJ databases">
        <title>Genomic Encyclopedia of Type Strains, Phase IV (KMG-IV): sequencing the most valuable type-strain genomes for metagenomic binning, comparative biology and taxonomic classification.</title>
        <authorList>
            <person name="Goeker M."/>
        </authorList>
    </citation>
    <scope>NUCLEOTIDE SEQUENCE [LARGE SCALE GENOMIC DNA]</scope>
    <source>
        <strain evidence="19 20">DSM 102238</strain>
    </source>
</reference>
<dbReference type="InterPro" id="IPR023346">
    <property type="entry name" value="Lysozyme-like_dom_sf"/>
</dbReference>
<keyword evidence="9" id="KW-0133">Cell shape</keyword>
<evidence type="ECO:0000256" key="2">
    <source>
        <dbReference type="ARBA" id="ARBA00007090"/>
    </source>
</evidence>
<feature type="region of interest" description="Disordered" evidence="15">
    <location>
        <begin position="721"/>
        <end position="902"/>
    </location>
</feature>
<dbReference type="EC" id="2.4.1.-" evidence="19"/>
<keyword evidence="16" id="KW-0472">Membrane</keyword>
<dbReference type="PANTHER" id="PTHR32282:SF33">
    <property type="entry name" value="PEPTIDOGLYCAN GLYCOSYLTRANSFERASE"/>
    <property type="match status" value="1"/>
</dbReference>
<feature type="compositionally biased region" description="Low complexity" evidence="15">
    <location>
        <begin position="813"/>
        <end position="837"/>
    </location>
</feature>
<protein>
    <submittedName>
        <fullName evidence="19">Penicillin-binding protein 1A</fullName>
        <ecNumber evidence="19">2.4.1.-</ecNumber>
        <ecNumber evidence="19">3.4.-.-</ecNumber>
    </submittedName>
</protein>
<evidence type="ECO:0000256" key="9">
    <source>
        <dbReference type="ARBA" id="ARBA00022960"/>
    </source>
</evidence>
<evidence type="ECO:0000256" key="13">
    <source>
        <dbReference type="ARBA" id="ARBA00034000"/>
    </source>
</evidence>
<keyword evidence="11" id="KW-0511">Multifunctional enzyme</keyword>
<evidence type="ECO:0000256" key="3">
    <source>
        <dbReference type="ARBA" id="ARBA00007739"/>
    </source>
</evidence>
<comment type="similarity">
    <text evidence="2">In the C-terminal section; belongs to the transpeptidase family.</text>
</comment>
<evidence type="ECO:0000256" key="10">
    <source>
        <dbReference type="ARBA" id="ARBA00022984"/>
    </source>
</evidence>
<comment type="similarity">
    <text evidence="3">In the N-terminal section; belongs to the glycosyltransferase 51 family.</text>
</comment>
<keyword evidence="5" id="KW-0645">Protease</keyword>
<evidence type="ECO:0000313" key="20">
    <source>
        <dbReference type="Proteomes" id="UP000542776"/>
    </source>
</evidence>
<keyword evidence="16" id="KW-0812">Transmembrane</keyword>
<evidence type="ECO:0000256" key="6">
    <source>
        <dbReference type="ARBA" id="ARBA00022676"/>
    </source>
</evidence>
<feature type="compositionally biased region" description="Basic and acidic residues" evidence="15">
    <location>
        <begin position="781"/>
        <end position="812"/>
    </location>
</feature>
<dbReference type="EC" id="3.4.-.-" evidence="19"/>
<dbReference type="InterPro" id="IPR050396">
    <property type="entry name" value="Glycosyltr_51/Transpeptidase"/>
</dbReference>
<feature type="compositionally biased region" description="Basic and acidic residues" evidence="15">
    <location>
        <begin position="46"/>
        <end position="61"/>
    </location>
</feature>
<dbReference type="Gene3D" id="1.10.3810.10">
    <property type="entry name" value="Biosynthetic peptidoglycan transglycosylase-like"/>
    <property type="match status" value="1"/>
</dbReference>
<evidence type="ECO:0000256" key="15">
    <source>
        <dbReference type="SAM" id="MobiDB-lite"/>
    </source>
</evidence>
<evidence type="ECO:0000259" key="18">
    <source>
        <dbReference type="Pfam" id="PF00912"/>
    </source>
</evidence>
<gene>
    <name evidence="19" type="ORF">GGR04_001561</name>
</gene>
<dbReference type="SUPFAM" id="SSF53955">
    <property type="entry name" value="Lysozyme-like"/>
    <property type="match status" value="1"/>
</dbReference>
<evidence type="ECO:0000256" key="8">
    <source>
        <dbReference type="ARBA" id="ARBA00022801"/>
    </source>
</evidence>
<dbReference type="FunFam" id="1.10.3810.10:FF:000001">
    <property type="entry name" value="Penicillin-binding protein 1A"/>
    <property type="match status" value="1"/>
</dbReference>
<dbReference type="RefSeq" id="WP_183199262.1">
    <property type="nucleotide sequence ID" value="NZ_JACIEK010000002.1"/>
</dbReference>
<evidence type="ECO:0000256" key="16">
    <source>
        <dbReference type="SAM" id="Phobius"/>
    </source>
</evidence>
<keyword evidence="6 19" id="KW-0328">Glycosyltransferase</keyword>
<feature type="compositionally biased region" description="Gly residues" evidence="15">
    <location>
        <begin position="76"/>
        <end position="91"/>
    </location>
</feature>
<dbReference type="Pfam" id="PF00905">
    <property type="entry name" value="Transpeptidase"/>
    <property type="match status" value="1"/>
</dbReference>
<feature type="compositionally biased region" description="Basic and acidic residues" evidence="15">
    <location>
        <begin position="1"/>
        <end position="11"/>
    </location>
</feature>
<keyword evidence="20" id="KW-1185">Reference proteome</keyword>
<dbReference type="SUPFAM" id="SSF56601">
    <property type="entry name" value="beta-lactamase/transpeptidase-like"/>
    <property type="match status" value="1"/>
</dbReference>
<comment type="pathway">
    <text evidence="1">Cell wall biogenesis; peptidoglycan biosynthesis.</text>
</comment>
<comment type="caution">
    <text evidence="19">The sequence shown here is derived from an EMBL/GenBank/DDBJ whole genome shotgun (WGS) entry which is preliminary data.</text>
</comment>
<dbReference type="InterPro" id="IPR036950">
    <property type="entry name" value="PBP_transglycosylase"/>
</dbReference>
<feature type="domain" description="Penicillin-binding protein transpeptidase" evidence="17">
    <location>
        <begin position="418"/>
        <end position="642"/>
    </location>
</feature>
<feature type="compositionally biased region" description="Basic and acidic residues" evidence="15">
    <location>
        <begin position="19"/>
        <end position="33"/>
    </location>
</feature>
<evidence type="ECO:0000256" key="4">
    <source>
        <dbReference type="ARBA" id="ARBA00022645"/>
    </source>
</evidence>
<dbReference type="Pfam" id="PF00912">
    <property type="entry name" value="Transgly"/>
    <property type="match status" value="1"/>
</dbReference>
<dbReference type="GO" id="GO:0006508">
    <property type="term" value="P:proteolysis"/>
    <property type="evidence" value="ECO:0007669"/>
    <property type="project" value="UniProtKB-KW"/>
</dbReference>
<accession>A0A7W6EFJ6</accession>
<evidence type="ECO:0000256" key="12">
    <source>
        <dbReference type="ARBA" id="ARBA00023316"/>
    </source>
</evidence>
<dbReference type="AlphaFoldDB" id="A0A7W6EFJ6"/>
<dbReference type="Proteomes" id="UP000542776">
    <property type="component" value="Unassembled WGS sequence"/>
</dbReference>
<comment type="catalytic activity">
    <reaction evidence="13">
        <text>Preferential cleavage: (Ac)2-L-Lys-D-Ala-|-D-Ala. Also transpeptidation of peptidyl-alanyl moieties that are N-acyl substituents of D-alanine.</text>
        <dbReference type="EC" id="3.4.16.4"/>
    </reaction>
</comment>
<dbReference type="GO" id="GO:0008360">
    <property type="term" value="P:regulation of cell shape"/>
    <property type="evidence" value="ECO:0007669"/>
    <property type="project" value="UniProtKB-KW"/>
</dbReference>
<feature type="transmembrane region" description="Helical" evidence="16">
    <location>
        <begin position="106"/>
        <end position="130"/>
    </location>
</feature>
<dbReference type="NCBIfam" id="TIGR02074">
    <property type="entry name" value="PBP_1a_fam"/>
    <property type="match status" value="1"/>
</dbReference>
<dbReference type="PANTHER" id="PTHR32282">
    <property type="entry name" value="BINDING PROTEIN TRANSPEPTIDASE, PUTATIVE-RELATED"/>
    <property type="match status" value="1"/>
</dbReference>
<dbReference type="InterPro" id="IPR001264">
    <property type="entry name" value="Glyco_trans_51"/>
</dbReference>
<dbReference type="InterPro" id="IPR012338">
    <property type="entry name" value="Beta-lactam/transpept-like"/>
</dbReference>